<sequence>MDTGMFLTRATAMVAFVLYVLAFVPRFKRPWSRVRWSAGAVVFLAHVICAFHFVHHWSHADAYASTAKQTYELAGLDWGGGVYFNYVFTALWVVDAVWWWVSPVSHEKRHRLILYALHGFMAFMWFNGTVVFGREATRWVGVAGFAVVGMSLLASRISKRSIS</sequence>
<evidence type="ECO:0000313" key="2">
    <source>
        <dbReference type="EMBL" id="RBP44221.1"/>
    </source>
</evidence>
<organism evidence="2 3">
    <name type="scientific">Roseimicrobium gellanilyticum</name>
    <dbReference type="NCBI Taxonomy" id="748857"/>
    <lineage>
        <taxon>Bacteria</taxon>
        <taxon>Pseudomonadati</taxon>
        <taxon>Verrucomicrobiota</taxon>
        <taxon>Verrucomicrobiia</taxon>
        <taxon>Verrucomicrobiales</taxon>
        <taxon>Verrucomicrobiaceae</taxon>
        <taxon>Roseimicrobium</taxon>
    </lineage>
</organism>
<reference evidence="2 3" key="1">
    <citation type="submission" date="2018-06" db="EMBL/GenBank/DDBJ databases">
        <title>Genomic Encyclopedia of Type Strains, Phase IV (KMG-IV): sequencing the most valuable type-strain genomes for metagenomic binning, comparative biology and taxonomic classification.</title>
        <authorList>
            <person name="Goeker M."/>
        </authorList>
    </citation>
    <scope>NUCLEOTIDE SEQUENCE [LARGE SCALE GENOMIC DNA]</scope>
    <source>
        <strain evidence="2 3">DSM 25532</strain>
    </source>
</reference>
<feature type="transmembrane region" description="Helical" evidence="1">
    <location>
        <begin position="139"/>
        <end position="157"/>
    </location>
</feature>
<keyword evidence="1" id="KW-0812">Transmembrane</keyword>
<dbReference type="Proteomes" id="UP000253426">
    <property type="component" value="Unassembled WGS sequence"/>
</dbReference>
<gene>
    <name evidence="2" type="ORF">DES53_10440</name>
</gene>
<name>A0A366HNW6_9BACT</name>
<feature type="transmembrane region" description="Helical" evidence="1">
    <location>
        <begin position="83"/>
        <end position="101"/>
    </location>
</feature>
<dbReference type="AlphaFoldDB" id="A0A366HNW6"/>
<feature type="transmembrane region" description="Helical" evidence="1">
    <location>
        <begin position="113"/>
        <end position="133"/>
    </location>
</feature>
<proteinExistence type="predicted"/>
<dbReference type="EMBL" id="QNRR01000004">
    <property type="protein sequence ID" value="RBP44221.1"/>
    <property type="molecule type" value="Genomic_DNA"/>
</dbReference>
<evidence type="ECO:0000256" key="1">
    <source>
        <dbReference type="SAM" id="Phobius"/>
    </source>
</evidence>
<keyword evidence="1" id="KW-0472">Membrane</keyword>
<feature type="transmembrane region" description="Helical" evidence="1">
    <location>
        <begin position="36"/>
        <end position="54"/>
    </location>
</feature>
<keyword evidence="1" id="KW-1133">Transmembrane helix</keyword>
<accession>A0A366HNW6</accession>
<comment type="caution">
    <text evidence="2">The sequence shown here is derived from an EMBL/GenBank/DDBJ whole genome shotgun (WGS) entry which is preliminary data.</text>
</comment>
<evidence type="ECO:0000313" key="3">
    <source>
        <dbReference type="Proteomes" id="UP000253426"/>
    </source>
</evidence>
<feature type="transmembrane region" description="Helical" evidence="1">
    <location>
        <begin position="6"/>
        <end position="24"/>
    </location>
</feature>
<protein>
    <submittedName>
        <fullName evidence="2">Uncharacterized protein</fullName>
    </submittedName>
</protein>
<keyword evidence="3" id="KW-1185">Reference proteome</keyword>